<dbReference type="PANTHER" id="PTHR31389:SF4">
    <property type="entry name" value="LD39211P"/>
    <property type="match status" value="1"/>
</dbReference>
<name>A0A8J1TB14_OWEFU</name>
<reference evidence="1" key="1">
    <citation type="submission" date="2022-03" db="EMBL/GenBank/DDBJ databases">
        <authorList>
            <person name="Martin C."/>
        </authorList>
    </citation>
    <scope>NUCLEOTIDE SEQUENCE</scope>
</reference>
<organism evidence="1 2">
    <name type="scientific">Owenia fusiformis</name>
    <name type="common">Polychaete worm</name>
    <dbReference type="NCBI Taxonomy" id="6347"/>
    <lineage>
        <taxon>Eukaryota</taxon>
        <taxon>Metazoa</taxon>
        <taxon>Spiralia</taxon>
        <taxon>Lophotrochozoa</taxon>
        <taxon>Annelida</taxon>
        <taxon>Polychaeta</taxon>
        <taxon>Sedentaria</taxon>
        <taxon>Canalipalpata</taxon>
        <taxon>Sabellida</taxon>
        <taxon>Oweniida</taxon>
        <taxon>Oweniidae</taxon>
        <taxon>Owenia</taxon>
    </lineage>
</organism>
<sequence>MAFKSNLLLKLNYMLILLITLGIFGYERIMYSINISNFNIGRSLNRKDSAATSLNKSISLGDGKKRIFVYKNHQQLTAKKELVATEEQMQRLALSQPSFIELSKENIQDFVFVTAASENHFTESFDLIGSIQTFYPDRNIYYYDLGLDSEQETIIKTMCGVKYRKFNFTGYPKHVSQYLWTCAFKPLIVQEMLTKHKVGVFWVDSSIRFKTGGTEKLWEKIKNGNGLMLFLNRFINKNFAVTHPGMYDYLPAEEEDMRRRGAYGAGAFLIYNTKFVHEYFFKWLVLCALNRHCIKPKGSRLRCARAQEDISSYLNCHRFDQSAFNILLYDTYNFPGDFQSEICDSERLSVNRTKQTMFKVKFCT</sequence>
<accession>A0A8J1TB14</accession>
<dbReference type="AlphaFoldDB" id="A0A8J1TB14"/>
<comment type="caution">
    <text evidence="1">The sequence shown here is derived from an EMBL/GenBank/DDBJ whole genome shotgun (WGS) entry which is preliminary data.</text>
</comment>
<dbReference type="PANTHER" id="PTHR31389">
    <property type="entry name" value="LD39211P"/>
    <property type="match status" value="1"/>
</dbReference>
<dbReference type="Pfam" id="PF07801">
    <property type="entry name" value="DUF1647"/>
    <property type="match status" value="1"/>
</dbReference>
<protein>
    <submittedName>
        <fullName evidence="1">Uncharacterized protein</fullName>
    </submittedName>
</protein>
<dbReference type="OrthoDB" id="5954868at2759"/>
<dbReference type="InterPro" id="IPR012444">
    <property type="entry name" value="DUF1647"/>
</dbReference>
<proteinExistence type="predicted"/>
<gene>
    <name evidence="1" type="ORF">OFUS_LOCUS23999</name>
</gene>
<evidence type="ECO:0000313" key="1">
    <source>
        <dbReference type="EMBL" id="CAH1800063.1"/>
    </source>
</evidence>
<evidence type="ECO:0000313" key="2">
    <source>
        <dbReference type="Proteomes" id="UP000749559"/>
    </source>
</evidence>
<keyword evidence="2" id="KW-1185">Reference proteome</keyword>
<dbReference type="Proteomes" id="UP000749559">
    <property type="component" value="Unassembled WGS sequence"/>
</dbReference>
<dbReference type="EMBL" id="CAIIXF020000011">
    <property type="protein sequence ID" value="CAH1800063.1"/>
    <property type="molecule type" value="Genomic_DNA"/>
</dbReference>